<dbReference type="EMBL" id="JABANE010000187">
    <property type="protein sequence ID" value="NME72650.1"/>
    <property type="molecule type" value="Genomic_DNA"/>
</dbReference>
<feature type="domain" description="Thoeris protein ThsA Macro" evidence="1">
    <location>
        <begin position="2"/>
        <end position="156"/>
    </location>
</feature>
<protein>
    <recommendedName>
        <fullName evidence="1">Thoeris protein ThsA Macro domain-containing protein</fullName>
    </recommendedName>
</protein>
<dbReference type="Pfam" id="PF20016">
    <property type="entry name" value="ThsA_Macro"/>
    <property type="match status" value="1"/>
</dbReference>
<comment type="caution">
    <text evidence="2">The sequence shown here is derived from an EMBL/GenBank/DDBJ whole genome shotgun (WGS) entry which is preliminary data.</text>
</comment>
<keyword evidence="3" id="KW-1185">Reference proteome</keyword>
<dbReference type="AlphaFoldDB" id="A0A7X9S1H7"/>
<evidence type="ECO:0000259" key="1">
    <source>
        <dbReference type="Pfam" id="PF20016"/>
    </source>
</evidence>
<evidence type="ECO:0000313" key="3">
    <source>
        <dbReference type="Proteomes" id="UP000576082"/>
    </source>
</evidence>
<gene>
    <name evidence="2" type="ORF">HHU12_32120</name>
</gene>
<name>A0A7X9S1H7_9BACT</name>
<accession>A0A7X9S1H7</accession>
<organism evidence="2 3">
    <name type="scientific">Flammeovirga aprica JL-4</name>
    <dbReference type="NCBI Taxonomy" id="694437"/>
    <lineage>
        <taxon>Bacteria</taxon>
        <taxon>Pseudomonadati</taxon>
        <taxon>Bacteroidota</taxon>
        <taxon>Cytophagia</taxon>
        <taxon>Cytophagales</taxon>
        <taxon>Flammeovirgaceae</taxon>
        <taxon>Flammeovirga</taxon>
    </lineage>
</organism>
<proteinExistence type="predicted"/>
<reference evidence="2 3" key="1">
    <citation type="submission" date="2020-04" db="EMBL/GenBank/DDBJ databases">
        <title>Flammeovirga sp. SR4, a novel species isolated from seawater.</title>
        <authorList>
            <person name="Wang X."/>
        </authorList>
    </citation>
    <scope>NUCLEOTIDE SEQUENCE [LARGE SCALE GENOMIC DNA]</scope>
    <source>
        <strain evidence="2 3">ATCC 23126</strain>
    </source>
</reference>
<sequence>MISSNTTFEADVSGGKIAVDSLQGQFTAKYYTGNQNKLINDIENNLNELSLSSPYPMGTTIPINTHGRTFYFTSMASIGENGNASATLPDIEMALDGLWSYVREKGELQELVVPVLGTGRGRLKVKRKKMIAIIAESFINASRDGKFTEKLIITIRPEDADNFEINLYEIKDHLNHVLK</sequence>
<dbReference type="Proteomes" id="UP000576082">
    <property type="component" value="Unassembled WGS sequence"/>
</dbReference>
<dbReference type="InterPro" id="IPR045535">
    <property type="entry name" value="ThsA_Macro"/>
</dbReference>
<evidence type="ECO:0000313" key="2">
    <source>
        <dbReference type="EMBL" id="NME72650.1"/>
    </source>
</evidence>